<reference evidence="1" key="1">
    <citation type="journal article" date="2014" name="Front. Microbiol.">
        <title>High frequency of phylogenetically diverse reductive dehalogenase-homologous genes in deep subseafloor sedimentary metagenomes.</title>
        <authorList>
            <person name="Kawai M."/>
            <person name="Futagami T."/>
            <person name="Toyoda A."/>
            <person name="Takaki Y."/>
            <person name="Nishi S."/>
            <person name="Hori S."/>
            <person name="Arai W."/>
            <person name="Tsubouchi T."/>
            <person name="Morono Y."/>
            <person name="Uchiyama I."/>
            <person name="Ito T."/>
            <person name="Fujiyama A."/>
            <person name="Inagaki F."/>
            <person name="Takami H."/>
        </authorList>
    </citation>
    <scope>NUCLEOTIDE SEQUENCE</scope>
    <source>
        <strain evidence="1">Expedition CK06-06</strain>
    </source>
</reference>
<organism evidence="1">
    <name type="scientific">marine sediment metagenome</name>
    <dbReference type="NCBI Taxonomy" id="412755"/>
    <lineage>
        <taxon>unclassified sequences</taxon>
        <taxon>metagenomes</taxon>
        <taxon>ecological metagenomes</taxon>
    </lineage>
</organism>
<protein>
    <submittedName>
        <fullName evidence="1">Uncharacterized protein</fullName>
    </submittedName>
</protein>
<dbReference type="EMBL" id="BARU01017453">
    <property type="protein sequence ID" value="GAH60272.1"/>
    <property type="molecule type" value="Genomic_DNA"/>
</dbReference>
<dbReference type="AlphaFoldDB" id="X1GSV9"/>
<gene>
    <name evidence="1" type="ORF">S03H2_28950</name>
</gene>
<evidence type="ECO:0000313" key="1">
    <source>
        <dbReference type="EMBL" id="GAH60272.1"/>
    </source>
</evidence>
<proteinExistence type="predicted"/>
<accession>X1GSV9</accession>
<feature type="non-terminal residue" evidence="1">
    <location>
        <position position="1"/>
    </location>
</feature>
<comment type="caution">
    <text evidence="1">The sequence shown here is derived from an EMBL/GenBank/DDBJ whole genome shotgun (WGS) entry which is preliminary data.</text>
</comment>
<name>X1GSV9_9ZZZZ</name>
<sequence length="124" mass="14082">VNKIDVDVYYDAAWHDVFEGAFASNEWVEKDILAGASLISKARVRLYSDGTMPIHNPLYEFMFNTHEVTAQEGIYFDTHSLMPFTSQSPYIVEPKATFAVRVYNDDDLDHNMAVQLAGFLQAKV</sequence>